<evidence type="ECO:0000313" key="1">
    <source>
        <dbReference type="EMBL" id="MWV44802.1"/>
    </source>
</evidence>
<evidence type="ECO:0000313" key="2">
    <source>
        <dbReference type="Proteomes" id="UP000460318"/>
    </source>
</evidence>
<dbReference type="SUPFAM" id="SSF57938">
    <property type="entry name" value="DnaJ/Hsp40 cysteine-rich domain"/>
    <property type="match status" value="1"/>
</dbReference>
<accession>A0A7X3IIY1</accession>
<keyword evidence="2" id="KW-1185">Reference proteome</keyword>
<dbReference type="Gene3D" id="6.20.20.10">
    <property type="match status" value="1"/>
</dbReference>
<protein>
    <submittedName>
        <fullName evidence="1">Uncharacterized protein</fullName>
    </submittedName>
</protein>
<name>A0A7X3IIY1_9BACL</name>
<proteinExistence type="predicted"/>
<dbReference type="Proteomes" id="UP000460318">
    <property type="component" value="Unassembled WGS sequence"/>
</dbReference>
<comment type="caution">
    <text evidence="1">The sequence shown here is derived from an EMBL/GenBank/DDBJ whole genome shotgun (WGS) entry which is preliminary data.</text>
</comment>
<dbReference type="AlphaFoldDB" id="A0A7X3IIY1"/>
<dbReference type="InterPro" id="IPR036410">
    <property type="entry name" value="HSP_DnaJ_Cys-rich_dom_sf"/>
</dbReference>
<organism evidence="1 2">
    <name type="scientific">Paenibacillus dendrobii</name>
    <dbReference type="NCBI Taxonomy" id="2691084"/>
    <lineage>
        <taxon>Bacteria</taxon>
        <taxon>Bacillati</taxon>
        <taxon>Bacillota</taxon>
        <taxon>Bacilli</taxon>
        <taxon>Bacillales</taxon>
        <taxon>Paenibacillaceae</taxon>
        <taxon>Paenibacillus</taxon>
    </lineage>
</organism>
<dbReference type="RefSeq" id="WP_160498420.1">
    <property type="nucleotide sequence ID" value="NZ_WUBI01000002.1"/>
</dbReference>
<dbReference type="EMBL" id="WUBI01000002">
    <property type="protein sequence ID" value="MWV44802.1"/>
    <property type="molecule type" value="Genomic_DNA"/>
</dbReference>
<gene>
    <name evidence="1" type="ORF">GRF59_14370</name>
</gene>
<sequence>MTEIDCYNCDGEGWYVTSDWWGPEQIQCEVCKGNKKIMVDDEFAKHLQAEAVMDKEAEA</sequence>
<reference evidence="1 2" key="1">
    <citation type="submission" date="2019-12" db="EMBL/GenBank/DDBJ databases">
        <title>Paenibacillus sp. nov., an endophytic bacterium isolated from the stem of Dendrobium.</title>
        <authorList>
            <person name="Zhao R."/>
        </authorList>
    </citation>
    <scope>NUCLEOTIDE SEQUENCE [LARGE SCALE GENOMIC DNA]</scope>
    <source>
        <strain evidence="1 2">HJL G12</strain>
    </source>
</reference>